<dbReference type="SUPFAM" id="SSF101262">
    <property type="entry name" value="Methenyltetrahydrofolate cyclohydrolase-like"/>
    <property type="match status" value="1"/>
</dbReference>
<dbReference type="GO" id="GO:0003824">
    <property type="term" value="F:catalytic activity"/>
    <property type="evidence" value="ECO:0007669"/>
    <property type="project" value="InterPro"/>
</dbReference>
<feature type="domain" description="Cyclodeaminase/cyclohydrolase" evidence="1">
    <location>
        <begin position="13"/>
        <end position="182"/>
    </location>
</feature>
<evidence type="ECO:0000259" key="1">
    <source>
        <dbReference type="Pfam" id="PF04961"/>
    </source>
</evidence>
<dbReference type="RefSeq" id="WP_084231090.1">
    <property type="nucleotide sequence ID" value="NZ_FWWR01000011.1"/>
</dbReference>
<sequence>MDYKDIIELILDENDFTVGGGSSSAIAGAFGCGLMGMVINLSKGKDYGYSDEKYDELAAELKELKAKFLQGAVNDNEAYMLIVNAYKLPKATDEEKTARKAAIQNAGIRAAEVPMSNAKLNKRLLEIGEGLLTNSNPACGTDLNAGVEFAKMGIKAGKENVEVNLPLIKDEEVIARFKKDLESL</sequence>
<accession>A0A1W1V8Z5</accession>
<dbReference type="OrthoDB" id="1699026at2"/>
<dbReference type="Pfam" id="PF04961">
    <property type="entry name" value="FTCD_C"/>
    <property type="match status" value="1"/>
</dbReference>
<dbReference type="Gene3D" id="1.20.120.680">
    <property type="entry name" value="Formiminotetrahydrofolate cyclodeaminase monomer, up-and-down helical bundle"/>
    <property type="match status" value="1"/>
</dbReference>
<dbReference type="EMBL" id="FWWR01000011">
    <property type="protein sequence ID" value="SMB89798.1"/>
    <property type="molecule type" value="Genomic_DNA"/>
</dbReference>
<keyword evidence="3" id="KW-1185">Reference proteome</keyword>
<name>A0A1W1V8Z5_PEPAS</name>
<dbReference type="AlphaFoldDB" id="A0A1W1V8Z5"/>
<evidence type="ECO:0000313" key="3">
    <source>
        <dbReference type="Proteomes" id="UP000192368"/>
    </source>
</evidence>
<gene>
    <name evidence="2" type="ORF">SAMN00017477_1513</name>
</gene>
<organism evidence="2 3">
    <name type="scientific">Peptoniphilus asaccharolyticus DSM 20463</name>
    <dbReference type="NCBI Taxonomy" id="573058"/>
    <lineage>
        <taxon>Bacteria</taxon>
        <taxon>Bacillati</taxon>
        <taxon>Bacillota</taxon>
        <taxon>Tissierellia</taxon>
        <taxon>Tissierellales</taxon>
        <taxon>Peptoniphilaceae</taxon>
        <taxon>Peptoniphilus</taxon>
    </lineage>
</organism>
<reference evidence="3" key="1">
    <citation type="submission" date="2017-04" db="EMBL/GenBank/DDBJ databases">
        <authorList>
            <person name="Varghese N."/>
            <person name="Submissions S."/>
        </authorList>
    </citation>
    <scope>NUCLEOTIDE SEQUENCE [LARGE SCALE GENOMIC DNA]</scope>
    <source>
        <strain evidence="3">DSM 20463</strain>
    </source>
</reference>
<dbReference type="InterPro" id="IPR036178">
    <property type="entry name" value="Formintransfe-cycloase-like_sf"/>
</dbReference>
<evidence type="ECO:0000313" key="2">
    <source>
        <dbReference type="EMBL" id="SMB89798.1"/>
    </source>
</evidence>
<protein>
    <submittedName>
        <fullName evidence="2">Formiminotetrahydrofolate cyclodeaminase</fullName>
    </submittedName>
</protein>
<dbReference type="InterPro" id="IPR007044">
    <property type="entry name" value="Cyclodeamin/CycHdrlase"/>
</dbReference>
<dbReference type="Proteomes" id="UP000192368">
    <property type="component" value="Unassembled WGS sequence"/>
</dbReference>
<dbReference type="STRING" id="573058.SAMN00017477_1513"/>
<proteinExistence type="predicted"/>
<dbReference type="PROSITE" id="PS51257">
    <property type="entry name" value="PROKAR_LIPOPROTEIN"/>
    <property type="match status" value="1"/>
</dbReference>